<dbReference type="AlphaFoldDB" id="A0A9J6H0W7"/>
<evidence type="ECO:0000313" key="2">
    <source>
        <dbReference type="EMBL" id="KAH9380681.1"/>
    </source>
</evidence>
<dbReference type="VEuPathDB" id="VectorBase:HLOH_054017"/>
<protein>
    <submittedName>
        <fullName evidence="2">Uncharacterized protein</fullName>
    </submittedName>
</protein>
<reference evidence="2 3" key="1">
    <citation type="journal article" date="2020" name="Cell">
        <title>Large-Scale Comparative Analyses of Tick Genomes Elucidate Their Genetic Diversity and Vector Capacities.</title>
        <authorList>
            <consortium name="Tick Genome and Microbiome Consortium (TIGMIC)"/>
            <person name="Jia N."/>
            <person name="Wang J."/>
            <person name="Shi W."/>
            <person name="Du L."/>
            <person name="Sun Y."/>
            <person name="Zhan W."/>
            <person name="Jiang J.F."/>
            <person name="Wang Q."/>
            <person name="Zhang B."/>
            <person name="Ji P."/>
            <person name="Bell-Sakyi L."/>
            <person name="Cui X.M."/>
            <person name="Yuan T.T."/>
            <person name="Jiang B.G."/>
            <person name="Yang W.F."/>
            <person name="Lam T.T."/>
            <person name="Chang Q.C."/>
            <person name="Ding S.J."/>
            <person name="Wang X.J."/>
            <person name="Zhu J.G."/>
            <person name="Ruan X.D."/>
            <person name="Zhao L."/>
            <person name="Wei J.T."/>
            <person name="Ye R.Z."/>
            <person name="Que T.C."/>
            <person name="Du C.H."/>
            <person name="Zhou Y.H."/>
            <person name="Cheng J.X."/>
            <person name="Dai P.F."/>
            <person name="Guo W.B."/>
            <person name="Han X.H."/>
            <person name="Huang E.J."/>
            <person name="Li L.F."/>
            <person name="Wei W."/>
            <person name="Gao Y.C."/>
            <person name="Liu J.Z."/>
            <person name="Shao H.Z."/>
            <person name="Wang X."/>
            <person name="Wang C.C."/>
            <person name="Yang T.C."/>
            <person name="Huo Q.B."/>
            <person name="Li W."/>
            <person name="Chen H.Y."/>
            <person name="Chen S.E."/>
            <person name="Zhou L.G."/>
            <person name="Ni X.B."/>
            <person name="Tian J.H."/>
            <person name="Sheng Y."/>
            <person name="Liu T."/>
            <person name="Pan Y.S."/>
            <person name="Xia L.Y."/>
            <person name="Li J."/>
            <person name="Zhao F."/>
            <person name="Cao W.C."/>
        </authorList>
    </citation>
    <scope>NUCLEOTIDE SEQUENCE [LARGE SCALE GENOMIC DNA]</scope>
    <source>
        <strain evidence="2">HaeL-2018</strain>
    </source>
</reference>
<feature type="compositionally biased region" description="Polar residues" evidence="1">
    <location>
        <begin position="65"/>
        <end position="84"/>
    </location>
</feature>
<comment type="caution">
    <text evidence="2">The sequence shown here is derived from an EMBL/GenBank/DDBJ whole genome shotgun (WGS) entry which is preliminary data.</text>
</comment>
<evidence type="ECO:0000256" key="1">
    <source>
        <dbReference type="SAM" id="MobiDB-lite"/>
    </source>
</evidence>
<dbReference type="EMBL" id="JABSTR010000010">
    <property type="protein sequence ID" value="KAH9380681.1"/>
    <property type="molecule type" value="Genomic_DNA"/>
</dbReference>
<dbReference type="Proteomes" id="UP000821853">
    <property type="component" value="Chromosome 8"/>
</dbReference>
<sequence length="84" mass="9473">MQQGPVRLRSFGKRRYSVQRRLDWTDSVWRHVGFTEGIRAPGAEPVIALLGGIERDRPERAYAGKSQTPPTLAPSLTQNLPCDR</sequence>
<organism evidence="2 3">
    <name type="scientific">Haemaphysalis longicornis</name>
    <name type="common">Bush tick</name>
    <dbReference type="NCBI Taxonomy" id="44386"/>
    <lineage>
        <taxon>Eukaryota</taxon>
        <taxon>Metazoa</taxon>
        <taxon>Ecdysozoa</taxon>
        <taxon>Arthropoda</taxon>
        <taxon>Chelicerata</taxon>
        <taxon>Arachnida</taxon>
        <taxon>Acari</taxon>
        <taxon>Parasitiformes</taxon>
        <taxon>Ixodida</taxon>
        <taxon>Ixodoidea</taxon>
        <taxon>Ixodidae</taxon>
        <taxon>Haemaphysalinae</taxon>
        <taxon>Haemaphysalis</taxon>
    </lineage>
</organism>
<feature type="region of interest" description="Disordered" evidence="1">
    <location>
        <begin position="61"/>
        <end position="84"/>
    </location>
</feature>
<proteinExistence type="predicted"/>
<gene>
    <name evidence="2" type="ORF">HPB48_014603</name>
</gene>
<dbReference type="OrthoDB" id="45365at2759"/>
<evidence type="ECO:0000313" key="3">
    <source>
        <dbReference type="Proteomes" id="UP000821853"/>
    </source>
</evidence>
<name>A0A9J6H0W7_HAELO</name>
<accession>A0A9J6H0W7</accession>
<keyword evidence="3" id="KW-1185">Reference proteome</keyword>